<dbReference type="KEGG" id="fra:Francci3_0042"/>
<evidence type="ECO:0000313" key="1">
    <source>
        <dbReference type="EMBL" id="ABD09436.1"/>
    </source>
</evidence>
<dbReference type="STRING" id="106370.Francci3_0042"/>
<organism evidence="1 2">
    <name type="scientific">Frankia casuarinae (strain DSM 45818 / CECT 9043 / HFP020203 / CcI3)</name>
    <dbReference type="NCBI Taxonomy" id="106370"/>
    <lineage>
        <taxon>Bacteria</taxon>
        <taxon>Bacillati</taxon>
        <taxon>Actinomycetota</taxon>
        <taxon>Actinomycetes</taxon>
        <taxon>Frankiales</taxon>
        <taxon>Frankiaceae</taxon>
        <taxon>Frankia</taxon>
    </lineage>
</organism>
<name>Q2JH06_FRACC</name>
<keyword evidence="2" id="KW-1185">Reference proteome</keyword>
<gene>
    <name evidence="1" type="ordered locus">Francci3_0042</name>
</gene>
<sequence>MCRCSAQVAAWDTKVDSPSATPPSAPTALCTTSAALPGAVTAKNRANSPTPYGQKIFFIEDLTENPVDTARRTPTSVRYRQHVCTHLE</sequence>
<evidence type="ECO:0000313" key="2">
    <source>
        <dbReference type="Proteomes" id="UP000001937"/>
    </source>
</evidence>
<protein>
    <submittedName>
        <fullName evidence="1">Uncharacterized protein</fullName>
    </submittedName>
</protein>
<dbReference type="Proteomes" id="UP000001937">
    <property type="component" value="Chromosome"/>
</dbReference>
<reference evidence="1 2" key="1">
    <citation type="journal article" date="2007" name="Genome Res.">
        <title>Genome characteristics of facultatively symbiotic Frankia sp. strains reflect host range and host plant biogeography.</title>
        <authorList>
            <person name="Normand P."/>
            <person name="Lapierre P."/>
            <person name="Tisa L.S."/>
            <person name="Gogarten J.P."/>
            <person name="Alloisio N."/>
            <person name="Bagnarol E."/>
            <person name="Bassi C.A."/>
            <person name="Berry A.M."/>
            <person name="Bickhart D.M."/>
            <person name="Choisne N."/>
            <person name="Couloux A."/>
            <person name="Cournoyer B."/>
            <person name="Cruveiller S."/>
            <person name="Daubin V."/>
            <person name="Demange N."/>
            <person name="Francino M.P."/>
            <person name="Goltsman E."/>
            <person name="Huang Y."/>
            <person name="Kopp O.R."/>
            <person name="Labarre L."/>
            <person name="Lapidus A."/>
            <person name="Lavire C."/>
            <person name="Marechal J."/>
            <person name="Martinez M."/>
            <person name="Mastronunzio J.E."/>
            <person name="Mullin B.C."/>
            <person name="Niemann J."/>
            <person name="Pujic P."/>
            <person name="Rawnsley T."/>
            <person name="Rouy Z."/>
            <person name="Schenowitz C."/>
            <person name="Sellstedt A."/>
            <person name="Tavares F."/>
            <person name="Tomkins J.P."/>
            <person name="Vallenet D."/>
            <person name="Valverde C."/>
            <person name="Wall L.G."/>
            <person name="Wang Y."/>
            <person name="Medigue C."/>
            <person name="Benson D.R."/>
        </authorList>
    </citation>
    <scope>NUCLEOTIDE SEQUENCE [LARGE SCALE GENOMIC DNA]</scope>
    <source>
        <strain evidence="2">DSM 45818 / CECT 9043 / CcI3</strain>
    </source>
</reference>
<accession>Q2JH06</accession>
<proteinExistence type="predicted"/>
<dbReference type="EMBL" id="CP000249">
    <property type="protein sequence ID" value="ABD09436.1"/>
    <property type="molecule type" value="Genomic_DNA"/>
</dbReference>
<dbReference type="HOGENOM" id="CLU_2464562_0_0_11"/>
<dbReference type="AlphaFoldDB" id="Q2JH06"/>